<protein>
    <submittedName>
        <fullName evidence="2">Uncharacterized protein</fullName>
    </submittedName>
</protein>
<accession>X6N839</accession>
<gene>
    <name evidence="2" type="ORF">RFI_14764</name>
</gene>
<evidence type="ECO:0000313" key="2">
    <source>
        <dbReference type="EMBL" id="ETO22435.1"/>
    </source>
</evidence>
<evidence type="ECO:0000256" key="1">
    <source>
        <dbReference type="SAM" id="MobiDB-lite"/>
    </source>
</evidence>
<sequence>MRTKDLFSDFCLEIYMSSAPKQNNKIAHNNKRAAFPEEKKEEERGRKCIAINKITLKKGNCLLYVPVGHITPNALIQRKKKAGKNGNQTCTQLKCEKGTTKKKKDQNHPKRSNITQHITFFTFFFLIRKKKAPLRDQKKKGN</sequence>
<evidence type="ECO:0000313" key="3">
    <source>
        <dbReference type="Proteomes" id="UP000023152"/>
    </source>
</evidence>
<dbReference type="Proteomes" id="UP000023152">
    <property type="component" value="Unassembled WGS sequence"/>
</dbReference>
<keyword evidence="3" id="KW-1185">Reference proteome</keyword>
<reference evidence="2 3" key="1">
    <citation type="journal article" date="2013" name="Curr. Biol.">
        <title>The Genome of the Foraminiferan Reticulomyxa filosa.</title>
        <authorList>
            <person name="Glockner G."/>
            <person name="Hulsmann N."/>
            <person name="Schleicher M."/>
            <person name="Noegel A.A."/>
            <person name="Eichinger L."/>
            <person name="Gallinger C."/>
            <person name="Pawlowski J."/>
            <person name="Sierra R."/>
            <person name="Euteneuer U."/>
            <person name="Pillet L."/>
            <person name="Moustafa A."/>
            <person name="Platzer M."/>
            <person name="Groth M."/>
            <person name="Szafranski K."/>
            <person name="Schliwa M."/>
        </authorList>
    </citation>
    <scope>NUCLEOTIDE SEQUENCE [LARGE SCALE GENOMIC DNA]</scope>
</reference>
<feature type="region of interest" description="Disordered" evidence="1">
    <location>
        <begin position="79"/>
        <end position="112"/>
    </location>
</feature>
<proteinExistence type="predicted"/>
<dbReference type="AlphaFoldDB" id="X6N839"/>
<organism evidence="2 3">
    <name type="scientific">Reticulomyxa filosa</name>
    <dbReference type="NCBI Taxonomy" id="46433"/>
    <lineage>
        <taxon>Eukaryota</taxon>
        <taxon>Sar</taxon>
        <taxon>Rhizaria</taxon>
        <taxon>Retaria</taxon>
        <taxon>Foraminifera</taxon>
        <taxon>Monothalamids</taxon>
        <taxon>Reticulomyxidae</taxon>
        <taxon>Reticulomyxa</taxon>
    </lineage>
</organism>
<name>X6N839_RETFI</name>
<comment type="caution">
    <text evidence="2">The sequence shown here is derived from an EMBL/GenBank/DDBJ whole genome shotgun (WGS) entry which is preliminary data.</text>
</comment>
<dbReference type="EMBL" id="ASPP01010740">
    <property type="protein sequence ID" value="ETO22435.1"/>
    <property type="molecule type" value="Genomic_DNA"/>
</dbReference>
<feature type="compositionally biased region" description="Basic residues" evidence="1">
    <location>
        <begin position="100"/>
        <end position="111"/>
    </location>
</feature>